<dbReference type="GO" id="GO:0004826">
    <property type="term" value="F:phenylalanine-tRNA ligase activity"/>
    <property type="evidence" value="ECO:0007669"/>
    <property type="project" value="UniProtKB-UniRule"/>
</dbReference>
<keyword evidence="8 15" id="KW-0547">Nucleotide-binding</keyword>
<evidence type="ECO:0000313" key="17">
    <source>
        <dbReference type="Proteomes" id="UP000016900"/>
    </source>
</evidence>
<comment type="subunit">
    <text evidence="3 15">Tetramer of two alpha and two beta subunits.</text>
</comment>
<dbReference type="Pfam" id="PF03147">
    <property type="entry name" value="FDX-ACB"/>
    <property type="match status" value="1"/>
</dbReference>
<dbReference type="SMART" id="SM00873">
    <property type="entry name" value="B3_4"/>
    <property type="match status" value="1"/>
</dbReference>
<dbReference type="InterPro" id="IPR002547">
    <property type="entry name" value="tRNA-bd_dom"/>
</dbReference>
<dbReference type="HAMAP" id="MF_00283">
    <property type="entry name" value="Phe_tRNA_synth_beta1"/>
    <property type="match status" value="1"/>
</dbReference>
<dbReference type="Proteomes" id="UP000016900">
    <property type="component" value="Chromosome"/>
</dbReference>
<dbReference type="PROSITE" id="PS50886">
    <property type="entry name" value="TRBD"/>
    <property type="match status" value="1"/>
</dbReference>
<dbReference type="GO" id="GO:0006432">
    <property type="term" value="P:phenylalanyl-tRNA aminoacylation"/>
    <property type="evidence" value="ECO:0007669"/>
    <property type="project" value="UniProtKB-UniRule"/>
</dbReference>
<dbReference type="InterPro" id="IPR004532">
    <property type="entry name" value="Phe-tRNA-ligase_IIc_bsu_bact"/>
</dbReference>
<evidence type="ECO:0000256" key="9">
    <source>
        <dbReference type="ARBA" id="ARBA00022840"/>
    </source>
</evidence>
<dbReference type="InterPro" id="IPR045060">
    <property type="entry name" value="Phe-tRNA-ligase_IIc_bsu"/>
</dbReference>
<protein>
    <recommendedName>
        <fullName evidence="15">Phenylalanine--tRNA ligase beta subunit</fullName>
        <ecNumber evidence="15">6.1.1.20</ecNumber>
    </recommendedName>
    <alternativeName>
        <fullName evidence="15">Phenylalanyl-tRNA synthetase beta subunit</fullName>
        <shortName evidence="15">PheRS</shortName>
    </alternativeName>
</protein>
<evidence type="ECO:0000256" key="1">
    <source>
        <dbReference type="ARBA" id="ARBA00004496"/>
    </source>
</evidence>
<keyword evidence="11" id="KW-0694">RNA-binding</keyword>
<keyword evidence="7 15" id="KW-0479">Metal-binding</keyword>
<dbReference type="Pfam" id="PF03484">
    <property type="entry name" value="B5"/>
    <property type="match status" value="1"/>
</dbReference>
<dbReference type="eggNOG" id="COG0073">
    <property type="taxonomic scope" value="Bacteria"/>
</dbReference>
<keyword evidence="5" id="KW-0820">tRNA-binding</keyword>
<evidence type="ECO:0000256" key="14">
    <source>
        <dbReference type="ARBA" id="ARBA00049255"/>
    </source>
</evidence>
<dbReference type="eggNOG" id="COG0072">
    <property type="taxonomic scope" value="Bacteria"/>
</dbReference>
<dbReference type="PANTHER" id="PTHR10947:SF0">
    <property type="entry name" value="PHENYLALANINE--TRNA LIGASE BETA SUBUNIT"/>
    <property type="match status" value="1"/>
</dbReference>
<dbReference type="FunFam" id="3.50.40.10:FF:000001">
    <property type="entry name" value="Phenylalanine--tRNA ligase beta subunit"/>
    <property type="match status" value="1"/>
</dbReference>
<evidence type="ECO:0000256" key="12">
    <source>
        <dbReference type="ARBA" id="ARBA00022917"/>
    </source>
</evidence>
<dbReference type="PANTHER" id="PTHR10947">
    <property type="entry name" value="PHENYLALANYL-TRNA SYNTHETASE BETA CHAIN AND LEUCINE-RICH REPEAT-CONTAINING PROTEIN 47"/>
    <property type="match status" value="1"/>
</dbReference>
<feature type="binding site" evidence="15">
    <location>
        <position position="462"/>
    </location>
    <ligand>
        <name>Mg(2+)</name>
        <dbReference type="ChEBI" id="CHEBI:18420"/>
        <note>shared with alpha subunit</note>
    </ligand>
</feature>
<dbReference type="Pfam" id="PF01588">
    <property type="entry name" value="tRNA_bind"/>
    <property type="match status" value="1"/>
</dbReference>
<evidence type="ECO:0000256" key="13">
    <source>
        <dbReference type="ARBA" id="ARBA00023146"/>
    </source>
</evidence>
<feature type="binding site" evidence="15">
    <location>
        <position position="456"/>
    </location>
    <ligand>
        <name>Mg(2+)</name>
        <dbReference type="ChEBI" id="CHEBI:18420"/>
        <note>shared with alpha subunit</note>
    </ligand>
</feature>
<keyword evidence="9 15" id="KW-0067">ATP-binding</keyword>
<name>U3U395_9GAMM</name>
<dbReference type="CDD" id="cd02796">
    <property type="entry name" value="tRNA_bind_bactPheRS"/>
    <property type="match status" value="1"/>
</dbReference>
<dbReference type="GO" id="GO:0000049">
    <property type="term" value="F:tRNA binding"/>
    <property type="evidence" value="ECO:0007669"/>
    <property type="project" value="UniProtKB-UniRule"/>
</dbReference>
<dbReference type="SUPFAM" id="SSF50249">
    <property type="entry name" value="Nucleic acid-binding proteins"/>
    <property type="match status" value="1"/>
</dbReference>
<dbReference type="InterPro" id="IPR005121">
    <property type="entry name" value="Fdx_antiC-bd"/>
</dbReference>
<comment type="subcellular location">
    <subcellularLocation>
        <location evidence="1 15">Cytoplasm</location>
    </subcellularLocation>
</comment>
<evidence type="ECO:0000256" key="2">
    <source>
        <dbReference type="ARBA" id="ARBA00008653"/>
    </source>
</evidence>
<keyword evidence="4 15" id="KW-0963">Cytoplasm</keyword>
<dbReference type="GO" id="GO:0000287">
    <property type="term" value="F:magnesium ion binding"/>
    <property type="evidence" value="ECO:0007669"/>
    <property type="project" value="UniProtKB-UniRule"/>
</dbReference>
<dbReference type="NCBIfam" id="TIGR00472">
    <property type="entry name" value="pheT_bact"/>
    <property type="match status" value="1"/>
</dbReference>
<comment type="cofactor">
    <cofactor evidence="15">
        <name>Mg(2+)</name>
        <dbReference type="ChEBI" id="CHEBI:18420"/>
    </cofactor>
    <text evidence="15">Binds 2 magnesium ions per tetramer.</text>
</comment>
<evidence type="ECO:0000256" key="8">
    <source>
        <dbReference type="ARBA" id="ARBA00022741"/>
    </source>
</evidence>
<feature type="binding site" evidence="15">
    <location>
        <position position="466"/>
    </location>
    <ligand>
        <name>Mg(2+)</name>
        <dbReference type="ChEBI" id="CHEBI:18420"/>
        <note>shared with alpha subunit</note>
    </ligand>
</feature>
<dbReference type="SMART" id="SM00874">
    <property type="entry name" value="B5"/>
    <property type="match status" value="1"/>
</dbReference>
<dbReference type="Gene3D" id="3.30.70.380">
    <property type="entry name" value="Ferrodoxin-fold anticodon-binding domain"/>
    <property type="match status" value="1"/>
</dbReference>
<dbReference type="FunFam" id="3.30.930.10:FF:000022">
    <property type="entry name" value="Phenylalanine--tRNA ligase beta subunit"/>
    <property type="match status" value="1"/>
</dbReference>
<dbReference type="Gene3D" id="3.30.56.10">
    <property type="match status" value="2"/>
</dbReference>
<dbReference type="KEGG" id="pck:BMSBPS_0291"/>
<dbReference type="InterPro" id="IPR005147">
    <property type="entry name" value="tRNA_synthase_B5-dom"/>
</dbReference>
<evidence type="ECO:0000256" key="15">
    <source>
        <dbReference type="HAMAP-Rule" id="MF_00283"/>
    </source>
</evidence>
<sequence>MKFSEFWLREWVNLDLDGTALAEQLTMAGLEVNNITPVTEVYSGVIVGEIVECIRYSNDLHLKITKIDIGKKHLLDILCSAKNCRQGLKVAVATVGALLPRNFKVQVTQLYGQRSEGRLCSSCELGIFNNHTGTDIIELPVHAVIGTDICQYVQIDDHIIDINIMPNRSDCLSIIGMARDLAALNSLKLITPKIKTVEPTIDDIFPINVNEKTACPRYVSRIIKDIDIQSVTPVWMYEKLRRCGFRSVNPVVDITNYVMLELGQPMHAFDLDQLHDPITVRMAKEQETIKLLHDDELKLNNDTLVIADEYQILAIAGILGSEHSSIKQETQNVLLECAFFNPMVIHGRARRYGLCTDASYRYERGVDPALQPKAMERATQLLLDICGGKVGPLVDYIEYSELPKCATIMLYRKTLNRLIGHLIFDDTITQILTYLGCKVYIIGSDWKVIVPSWRFDIAIEEDLIEEIVRIYGYNNIPDVPIKTNLVMIQNREADLSLKRVKDLLVDKGYQEAITYSFVDPKIQQLLHPNQKALILPNPISSDMSAMRLSLWTGLLGVVAYNNKRQQQRVCLFESGLRFVPDIHADLGVSQDLMLAAVFSGTRCGEHWDMDYKIADFYDLKGDLESMLDLTGKLRDISFRAQIHPALHPGQSAAIYLHKECIGFIGAIHPNLEDKLELNRPTLVFELFWSKIADRRLPNIFEISRFPSNRRDISIVVSENVPAEDVIMECKKTLGNQLIGINLFDVYRGKGIEKGKKSLAISLILQNINKTLKEKEIAANVNKCIAVLKERLQATLRD</sequence>
<dbReference type="Gene3D" id="3.50.40.10">
    <property type="entry name" value="Phenylalanyl-trna Synthetase, Chain B, domain 3"/>
    <property type="match status" value="1"/>
</dbReference>
<evidence type="ECO:0000256" key="11">
    <source>
        <dbReference type="ARBA" id="ARBA00022884"/>
    </source>
</evidence>
<evidence type="ECO:0000256" key="5">
    <source>
        <dbReference type="ARBA" id="ARBA00022555"/>
    </source>
</evidence>
<keyword evidence="10 15" id="KW-0460">Magnesium</keyword>
<dbReference type="PROSITE" id="PS51483">
    <property type="entry name" value="B5"/>
    <property type="match status" value="1"/>
</dbReference>
<comment type="similarity">
    <text evidence="2 15">Belongs to the phenylalanyl-tRNA synthetase beta subunit family. Type 1 subfamily.</text>
</comment>
<dbReference type="InterPro" id="IPR012340">
    <property type="entry name" value="NA-bd_OB-fold"/>
</dbReference>
<dbReference type="RefSeq" id="WP_022564650.1">
    <property type="nucleotide sequence ID" value="NZ_CP010907.1"/>
</dbReference>
<dbReference type="InterPro" id="IPR009061">
    <property type="entry name" value="DNA-bd_dom_put_sf"/>
</dbReference>
<dbReference type="SUPFAM" id="SSF46955">
    <property type="entry name" value="Putative DNA-binding domain"/>
    <property type="match status" value="1"/>
</dbReference>
<dbReference type="InterPro" id="IPR005146">
    <property type="entry name" value="B3/B4_tRNA-bd"/>
</dbReference>
<dbReference type="AlphaFoldDB" id="U3U395"/>
<evidence type="ECO:0000256" key="4">
    <source>
        <dbReference type="ARBA" id="ARBA00022490"/>
    </source>
</evidence>
<dbReference type="FunFam" id="3.30.56.10:FF:000002">
    <property type="entry name" value="Phenylalanine--tRNA ligase beta subunit"/>
    <property type="match status" value="1"/>
</dbReference>
<gene>
    <name evidence="15 16" type="primary">pheT</name>
    <name evidence="16" type="ORF">HHS_06610</name>
</gene>
<dbReference type="FunFam" id="3.30.70.380:FF:000001">
    <property type="entry name" value="Phenylalanine--tRNA ligase beta subunit"/>
    <property type="match status" value="1"/>
</dbReference>
<keyword evidence="13 15" id="KW-0030">Aminoacyl-tRNA synthetase</keyword>
<dbReference type="PROSITE" id="PS51447">
    <property type="entry name" value="FDX_ACB"/>
    <property type="match status" value="1"/>
</dbReference>
<dbReference type="PATRIC" id="fig|1235990.3.peg.657"/>
<dbReference type="KEGG" id="hhs:HHS_06610"/>
<keyword evidence="12 15" id="KW-0648">Protein biosynthesis</keyword>
<dbReference type="InterPro" id="IPR041616">
    <property type="entry name" value="PheRS_beta_core"/>
</dbReference>
<reference evidence="16 17" key="1">
    <citation type="submission" date="2012-10" db="EMBL/GenBank/DDBJ databases">
        <title>Genome sequence of the symbiont of the pentatomidae stink bug Halyomorpha halys.</title>
        <authorList>
            <person name="Kobayashi H."/>
            <person name="Fujii-Muramatsu R."/>
            <person name="Takeishi K."/>
            <person name="Noda H."/>
        </authorList>
    </citation>
    <scope>NUCLEOTIDE SEQUENCE [LARGE SCALE GENOMIC DNA]</scope>
</reference>
<comment type="catalytic activity">
    <reaction evidence="14 15">
        <text>tRNA(Phe) + L-phenylalanine + ATP = L-phenylalanyl-tRNA(Phe) + AMP + diphosphate + H(+)</text>
        <dbReference type="Rhea" id="RHEA:19413"/>
        <dbReference type="Rhea" id="RHEA-COMP:9668"/>
        <dbReference type="Rhea" id="RHEA-COMP:9699"/>
        <dbReference type="ChEBI" id="CHEBI:15378"/>
        <dbReference type="ChEBI" id="CHEBI:30616"/>
        <dbReference type="ChEBI" id="CHEBI:33019"/>
        <dbReference type="ChEBI" id="CHEBI:58095"/>
        <dbReference type="ChEBI" id="CHEBI:78442"/>
        <dbReference type="ChEBI" id="CHEBI:78531"/>
        <dbReference type="ChEBI" id="CHEBI:456215"/>
        <dbReference type="EC" id="6.1.1.20"/>
    </reaction>
</comment>
<dbReference type="SMART" id="SM00896">
    <property type="entry name" value="FDX-ACB"/>
    <property type="match status" value="1"/>
</dbReference>
<keyword evidence="17" id="KW-1185">Reference proteome</keyword>
<dbReference type="Pfam" id="PF03483">
    <property type="entry name" value="B3_4"/>
    <property type="match status" value="1"/>
</dbReference>
<dbReference type="SUPFAM" id="SSF55681">
    <property type="entry name" value="Class II aaRS and biotin synthetases"/>
    <property type="match status" value="1"/>
</dbReference>
<dbReference type="InterPro" id="IPR020825">
    <property type="entry name" value="Phe-tRNA_synthase-like_B3/B4"/>
</dbReference>
<dbReference type="InterPro" id="IPR045864">
    <property type="entry name" value="aa-tRNA-synth_II/BPL/LPL"/>
</dbReference>
<dbReference type="Gene3D" id="3.30.930.10">
    <property type="entry name" value="Bira Bifunctional Protein, Domain 2"/>
    <property type="match status" value="1"/>
</dbReference>
<evidence type="ECO:0000256" key="10">
    <source>
        <dbReference type="ARBA" id="ARBA00022842"/>
    </source>
</evidence>
<dbReference type="SUPFAM" id="SSF56037">
    <property type="entry name" value="PheT/TilS domain"/>
    <property type="match status" value="1"/>
</dbReference>
<evidence type="ECO:0000313" key="16">
    <source>
        <dbReference type="EMBL" id="BAO00631.1"/>
    </source>
</evidence>
<dbReference type="STRING" id="1235990.BMSBPS_0291"/>
<keyword evidence="6 15" id="KW-0436">Ligase</keyword>
<evidence type="ECO:0000256" key="7">
    <source>
        <dbReference type="ARBA" id="ARBA00022723"/>
    </source>
</evidence>
<feature type="binding site" evidence="15">
    <location>
        <position position="465"/>
    </location>
    <ligand>
        <name>Mg(2+)</name>
        <dbReference type="ChEBI" id="CHEBI:18420"/>
        <note>shared with alpha subunit</note>
    </ligand>
</feature>
<evidence type="ECO:0000256" key="6">
    <source>
        <dbReference type="ARBA" id="ARBA00022598"/>
    </source>
</evidence>
<dbReference type="Pfam" id="PF17759">
    <property type="entry name" value="tRNA_synthFbeta"/>
    <property type="match status" value="1"/>
</dbReference>
<evidence type="ECO:0000256" key="3">
    <source>
        <dbReference type="ARBA" id="ARBA00011209"/>
    </source>
</evidence>
<dbReference type="InterPro" id="IPR033714">
    <property type="entry name" value="tRNA_bind_bactPheRS"/>
</dbReference>
<dbReference type="CDD" id="cd00769">
    <property type="entry name" value="PheRS_beta_core"/>
    <property type="match status" value="1"/>
</dbReference>
<dbReference type="Gene3D" id="2.40.50.140">
    <property type="entry name" value="Nucleic acid-binding proteins"/>
    <property type="match status" value="1"/>
</dbReference>
<dbReference type="EC" id="6.1.1.20" evidence="15"/>
<dbReference type="InterPro" id="IPR036690">
    <property type="entry name" value="Fdx_antiC-bd_sf"/>
</dbReference>
<dbReference type="SUPFAM" id="SSF54991">
    <property type="entry name" value="Anticodon-binding domain of PheRS"/>
    <property type="match status" value="1"/>
</dbReference>
<dbReference type="GO" id="GO:0005524">
    <property type="term" value="F:ATP binding"/>
    <property type="evidence" value="ECO:0007669"/>
    <property type="project" value="UniProtKB-UniRule"/>
</dbReference>
<dbReference type="GO" id="GO:0009328">
    <property type="term" value="C:phenylalanine-tRNA ligase complex"/>
    <property type="evidence" value="ECO:0007669"/>
    <property type="project" value="TreeGrafter"/>
</dbReference>
<accession>U3U395</accession>
<organism evidence="16 17">
    <name type="scientific">Candidatus Pantoea carbekii</name>
    <dbReference type="NCBI Taxonomy" id="1235990"/>
    <lineage>
        <taxon>Bacteria</taxon>
        <taxon>Pseudomonadati</taxon>
        <taxon>Pseudomonadota</taxon>
        <taxon>Gammaproteobacteria</taxon>
        <taxon>Enterobacterales</taxon>
        <taxon>Erwiniaceae</taxon>
        <taxon>Pantoea</taxon>
    </lineage>
</organism>
<proteinExistence type="inferred from homology"/>
<dbReference type="EMBL" id="AP012554">
    <property type="protein sequence ID" value="BAO00631.1"/>
    <property type="molecule type" value="Genomic_DNA"/>
</dbReference>
<dbReference type="OrthoDB" id="9805455at2"/>